<dbReference type="InterPro" id="IPR014782">
    <property type="entry name" value="Peptidase_M1_dom"/>
</dbReference>
<gene>
    <name evidence="2" type="ORF">ENJ46_06335</name>
</gene>
<organism evidence="2">
    <name type="scientific">Hellea balneolensis</name>
    <dbReference type="NCBI Taxonomy" id="287478"/>
    <lineage>
        <taxon>Bacteria</taxon>
        <taxon>Pseudomonadati</taxon>
        <taxon>Pseudomonadota</taxon>
        <taxon>Alphaproteobacteria</taxon>
        <taxon>Maricaulales</taxon>
        <taxon>Robiginitomaculaceae</taxon>
        <taxon>Hellea</taxon>
    </lineage>
</organism>
<dbReference type="Proteomes" id="UP000886042">
    <property type="component" value="Unassembled WGS sequence"/>
</dbReference>
<name>A0A7C3CA46_9PROT</name>
<dbReference type="GO" id="GO:0008237">
    <property type="term" value="F:metallopeptidase activity"/>
    <property type="evidence" value="ECO:0007669"/>
    <property type="project" value="InterPro"/>
</dbReference>
<dbReference type="Gene3D" id="1.10.390.10">
    <property type="entry name" value="Neutral Protease Domain 2"/>
    <property type="match status" value="1"/>
</dbReference>
<feature type="domain" description="Peptidase M1 membrane alanine aminopeptidase" evidence="1">
    <location>
        <begin position="122"/>
        <end position="267"/>
    </location>
</feature>
<comment type="caution">
    <text evidence="2">The sequence shown here is derived from an EMBL/GenBank/DDBJ whole genome shotgun (WGS) entry which is preliminary data.</text>
</comment>
<dbReference type="EMBL" id="DRMN01000407">
    <property type="protein sequence ID" value="HFB55526.1"/>
    <property type="molecule type" value="Genomic_DNA"/>
</dbReference>
<reference evidence="2" key="1">
    <citation type="journal article" date="2020" name="mSystems">
        <title>Genome- and Community-Level Interaction Insights into Carbon Utilization and Element Cycling Functions of Hydrothermarchaeota in Hydrothermal Sediment.</title>
        <authorList>
            <person name="Zhou Z."/>
            <person name="Liu Y."/>
            <person name="Xu W."/>
            <person name="Pan J."/>
            <person name="Luo Z.H."/>
            <person name="Li M."/>
        </authorList>
    </citation>
    <scope>NUCLEOTIDE SEQUENCE [LARGE SCALE GENOMIC DNA]</scope>
    <source>
        <strain evidence="2">HyVt-489</strain>
    </source>
</reference>
<dbReference type="SUPFAM" id="SSF55486">
    <property type="entry name" value="Metalloproteases ('zincins'), catalytic domain"/>
    <property type="match status" value="1"/>
</dbReference>
<evidence type="ECO:0000313" key="2">
    <source>
        <dbReference type="EMBL" id="HFB55526.1"/>
    </source>
</evidence>
<accession>A0A7C3CA46</accession>
<protein>
    <recommendedName>
        <fullName evidence="1">Peptidase M1 membrane alanine aminopeptidase domain-containing protein</fullName>
    </recommendedName>
</protein>
<sequence length="412" mass="46900">MLREYEENGKICRDYETINPIANFVSFLSADFTVKKDVWHNPNGRDIPLAIYYHKPHDYNVDLMITAMKNALTTYTSVFGPYQYNQLRIMEFPYRGFAQSFAGTIPFSERIGFVKDAGDPEDNENVDLATYVVMHEIGHQWFGHQIMPANAKGFNVLSEGLTENAAMTAYEAALGWQKARRVLEQRSIQAYLTGRTVEREDEPPLARAGGGQQYLIYSKASWVFWGLKQYIGEDVMQGAIRGFLEEFGSKGPPYPTTIQLVDALRAAAGPQWQGLITDYWDRITFWELKLGEPPVVEQGSAGKFTVTLTANVDKLIASEETGRQTSVTEIDDEDLDEWIEIGFYTSDPKETLGDEWMKLERVHITKPETELSFTLDEEPAYVLLDPRRLLIERNVEDNVKKVKVVDDTSEAE</sequence>
<dbReference type="Pfam" id="PF01433">
    <property type="entry name" value="Peptidase_M1"/>
    <property type="match status" value="1"/>
</dbReference>
<evidence type="ECO:0000259" key="1">
    <source>
        <dbReference type="Pfam" id="PF01433"/>
    </source>
</evidence>
<proteinExistence type="predicted"/>
<dbReference type="GO" id="GO:0008270">
    <property type="term" value="F:zinc ion binding"/>
    <property type="evidence" value="ECO:0007669"/>
    <property type="project" value="InterPro"/>
</dbReference>
<dbReference type="AlphaFoldDB" id="A0A7C3CA46"/>
<dbReference type="InterPro" id="IPR027268">
    <property type="entry name" value="Peptidase_M4/M1_CTD_sf"/>
</dbReference>